<proteinExistence type="predicted"/>
<dbReference type="PROSITE" id="PS51257">
    <property type="entry name" value="PROKAR_LIPOPROTEIN"/>
    <property type="match status" value="1"/>
</dbReference>
<dbReference type="InterPro" id="IPR006311">
    <property type="entry name" value="TAT_signal"/>
</dbReference>
<feature type="signal peptide" evidence="1">
    <location>
        <begin position="1"/>
        <end position="21"/>
    </location>
</feature>
<accession>A0ABU8WPA8</accession>
<name>A0ABU8WPA8_9BURK</name>
<feature type="chain" id="PRO_5045373646" evidence="1">
    <location>
        <begin position="22"/>
        <end position="236"/>
    </location>
</feature>
<gene>
    <name evidence="2" type="ORF">WKW82_19050</name>
</gene>
<dbReference type="RefSeq" id="WP_340343884.1">
    <property type="nucleotide sequence ID" value="NZ_JBBKZT010000008.1"/>
</dbReference>
<sequence>MSSTRRKFVLSAAAAALGAVALTGCSRSSMPEAPRPVVKKILVLPVLPPDRFWTYNNWVLGFAAIPSAVANRIKSNIFDENMVAERKAMGPKLTTALVEQLRREGYDAEVLEWPGRNPADPYSIDIDKLPGTDPVLHVYFGDTGMDSARLSRYYQPRVNISVDLVGRGKVGSLYGETIYYGADSRGEASWSVPAPERFRFADFASLVDRPAEVIASLDAGIQGLAQRVARNIKEQG</sequence>
<protein>
    <submittedName>
        <fullName evidence="2">Uncharacterized protein</fullName>
    </submittedName>
</protein>
<evidence type="ECO:0000256" key="1">
    <source>
        <dbReference type="SAM" id="SignalP"/>
    </source>
</evidence>
<organism evidence="2 3">
    <name type="scientific">Variovorax rhizosphaerae</name>
    <dbReference type="NCBI Taxonomy" id="1836200"/>
    <lineage>
        <taxon>Bacteria</taxon>
        <taxon>Pseudomonadati</taxon>
        <taxon>Pseudomonadota</taxon>
        <taxon>Betaproteobacteria</taxon>
        <taxon>Burkholderiales</taxon>
        <taxon>Comamonadaceae</taxon>
        <taxon>Variovorax</taxon>
    </lineage>
</organism>
<evidence type="ECO:0000313" key="2">
    <source>
        <dbReference type="EMBL" id="MEJ8848764.1"/>
    </source>
</evidence>
<dbReference type="PROSITE" id="PS51318">
    <property type="entry name" value="TAT"/>
    <property type="match status" value="1"/>
</dbReference>
<keyword evidence="3" id="KW-1185">Reference proteome</keyword>
<evidence type="ECO:0000313" key="3">
    <source>
        <dbReference type="Proteomes" id="UP001385892"/>
    </source>
</evidence>
<dbReference type="Proteomes" id="UP001385892">
    <property type="component" value="Unassembled WGS sequence"/>
</dbReference>
<dbReference type="EMBL" id="JBBKZT010000008">
    <property type="protein sequence ID" value="MEJ8848764.1"/>
    <property type="molecule type" value="Genomic_DNA"/>
</dbReference>
<comment type="caution">
    <text evidence="2">The sequence shown here is derived from an EMBL/GenBank/DDBJ whole genome shotgun (WGS) entry which is preliminary data.</text>
</comment>
<keyword evidence="1" id="KW-0732">Signal</keyword>
<reference evidence="2 3" key="1">
    <citation type="submission" date="2024-03" db="EMBL/GenBank/DDBJ databases">
        <title>Novel species of the genus Variovorax.</title>
        <authorList>
            <person name="Liu Q."/>
            <person name="Xin Y.-H."/>
        </authorList>
    </citation>
    <scope>NUCLEOTIDE SEQUENCE [LARGE SCALE GENOMIC DNA]</scope>
    <source>
        <strain evidence="2 3">KACC 18900</strain>
    </source>
</reference>